<dbReference type="STRING" id="1333998.M2A_3167"/>
<evidence type="ECO:0000256" key="1">
    <source>
        <dbReference type="SAM" id="SignalP"/>
    </source>
</evidence>
<accession>A0A081BF50</accession>
<protein>
    <submittedName>
        <fullName evidence="2">Ferrous iron transport protein B</fullName>
    </submittedName>
</protein>
<keyword evidence="1" id="KW-0732">Signal</keyword>
<dbReference type="AlphaFoldDB" id="A0A081BF50"/>
<organism evidence="2 3">
    <name type="scientific">Tepidicaulis marinus</name>
    <dbReference type="NCBI Taxonomy" id="1333998"/>
    <lineage>
        <taxon>Bacteria</taxon>
        <taxon>Pseudomonadati</taxon>
        <taxon>Pseudomonadota</taxon>
        <taxon>Alphaproteobacteria</taxon>
        <taxon>Hyphomicrobiales</taxon>
        <taxon>Parvibaculaceae</taxon>
        <taxon>Tepidicaulis</taxon>
    </lineage>
</organism>
<comment type="caution">
    <text evidence="2">The sequence shown here is derived from an EMBL/GenBank/DDBJ whole genome shotgun (WGS) entry which is preliminary data.</text>
</comment>
<evidence type="ECO:0000313" key="2">
    <source>
        <dbReference type="EMBL" id="GAK46668.1"/>
    </source>
</evidence>
<evidence type="ECO:0000313" key="3">
    <source>
        <dbReference type="Proteomes" id="UP000028702"/>
    </source>
</evidence>
<dbReference type="Proteomes" id="UP000028702">
    <property type="component" value="Unassembled WGS sequence"/>
</dbReference>
<feature type="chain" id="PRO_5001755014" evidence="1">
    <location>
        <begin position="27"/>
        <end position="90"/>
    </location>
</feature>
<keyword evidence="3" id="KW-1185">Reference proteome</keyword>
<dbReference type="EMBL" id="BBIO01000023">
    <property type="protein sequence ID" value="GAK46668.1"/>
    <property type="molecule type" value="Genomic_DNA"/>
</dbReference>
<name>A0A081BF50_9HYPH</name>
<dbReference type="RefSeq" id="WP_045449502.1">
    <property type="nucleotide sequence ID" value="NZ_BBIO01000023.1"/>
</dbReference>
<sequence length="90" mass="9537">MTRQGHIAAVLGVVCGLFLGSTFVLAGSGDDPSTDETCVQLAQSIATLYSRATRPLIGRNAKPDLIRVLVELELFKTMECSGALLKEAAE</sequence>
<reference evidence="2 3" key="1">
    <citation type="submission" date="2014-07" db="EMBL/GenBank/DDBJ databases">
        <title>Tepidicaulis marinum gen. nov., sp. nov., a novel marine bacterium denitrifying nitrate to nitrous oxide strictly under microaerobic conditions.</title>
        <authorList>
            <person name="Takeuchi M."/>
            <person name="Yamagishi T."/>
            <person name="Kamagata Y."/>
            <person name="Oshima K."/>
            <person name="Hattori M."/>
            <person name="Katayama T."/>
            <person name="Hanada S."/>
            <person name="Tamaki H."/>
            <person name="Marumo K."/>
            <person name="Maeda H."/>
            <person name="Nedachi M."/>
            <person name="Iwasaki W."/>
            <person name="Suwa Y."/>
            <person name="Sakata S."/>
        </authorList>
    </citation>
    <scope>NUCLEOTIDE SEQUENCE [LARGE SCALE GENOMIC DNA]</scope>
    <source>
        <strain evidence="2 3">MA2</strain>
    </source>
</reference>
<proteinExistence type="predicted"/>
<feature type="signal peptide" evidence="1">
    <location>
        <begin position="1"/>
        <end position="26"/>
    </location>
</feature>
<gene>
    <name evidence="2" type="ORF">M2A_3167</name>
</gene>